<feature type="compositionally biased region" description="Basic residues" evidence="1">
    <location>
        <begin position="121"/>
        <end position="132"/>
    </location>
</feature>
<name>A0A835G5I9_SPOEX</name>
<protein>
    <recommendedName>
        <fullName evidence="4">MADF domain-containing protein</fullName>
    </recommendedName>
</protein>
<organism evidence="2 3">
    <name type="scientific">Spodoptera exigua</name>
    <name type="common">Beet armyworm</name>
    <name type="synonym">Noctua fulgens</name>
    <dbReference type="NCBI Taxonomy" id="7107"/>
    <lineage>
        <taxon>Eukaryota</taxon>
        <taxon>Metazoa</taxon>
        <taxon>Ecdysozoa</taxon>
        <taxon>Arthropoda</taxon>
        <taxon>Hexapoda</taxon>
        <taxon>Insecta</taxon>
        <taxon>Pterygota</taxon>
        <taxon>Neoptera</taxon>
        <taxon>Endopterygota</taxon>
        <taxon>Lepidoptera</taxon>
        <taxon>Glossata</taxon>
        <taxon>Ditrysia</taxon>
        <taxon>Noctuoidea</taxon>
        <taxon>Noctuidae</taxon>
        <taxon>Amphipyrinae</taxon>
        <taxon>Spodoptera</taxon>
    </lineage>
</organism>
<reference evidence="2" key="1">
    <citation type="submission" date="2020-08" db="EMBL/GenBank/DDBJ databases">
        <title>Spodoptera exigua strain:BAW_Kor-Di-RS1 Genome sequencing and assembly.</title>
        <authorList>
            <person name="Kim J."/>
            <person name="Nam H.Y."/>
            <person name="Kwon M."/>
            <person name="Choi J.H."/>
            <person name="Cho S.R."/>
            <person name="Kim G.-H."/>
        </authorList>
    </citation>
    <scope>NUCLEOTIDE SEQUENCE</scope>
    <source>
        <strain evidence="2">BAW_Kor-Di-RS1</strain>
        <tissue evidence="2">Whole-body</tissue>
    </source>
</reference>
<keyword evidence="3" id="KW-1185">Reference proteome</keyword>
<evidence type="ECO:0000313" key="3">
    <source>
        <dbReference type="Proteomes" id="UP000648187"/>
    </source>
</evidence>
<evidence type="ECO:0000313" key="2">
    <source>
        <dbReference type="EMBL" id="KAF9406396.1"/>
    </source>
</evidence>
<accession>A0A835G5I9</accession>
<feature type="region of interest" description="Disordered" evidence="1">
    <location>
        <begin position="59"/>
        <end position="132"/>
    </location>
</feature>
<sequence>MVTKSIVKKWTNIRDSWMRSINEKKKSKKSGSSATCPRAYVYHRQMLFLKKIVSPADTHDSATIATPNPADDSTAATVTSDVTHDSAMAQDNLFGEDVANNQDATDESQQESNNENLVGGSKRKKADHRGRI</sequence>
<evidence type="ECO:0008006" key="4">
    <source>
        <dbReference type="Google" id="ProtNLM"/>
    </source>
</evidence>
<evidence type="ECO:0000256" key="1">
    <source>
        <dbReference type="SAM" id="MobiDB-lite"/>
    </source>
</evidence>
<dbReference type="Proteomes" id="UP000648187">
    <property type="component" value="Unassembled WGS sequence"/>
</dbReference>
<gene>
    <name evidence="2" type="ORF">HW555_013218</name>
</gene>
<comment type="caution">
    <text evidence="2">The sequence shown here is derived from an EMBL/GenBank/DDBJ whole genome shotgun (WGS) entry which is preliminary data.</text>
</comment>
<dbReference type="AlphaFoldDB" id="A0A835G5I9"/>
<proteinExistence type="predicted"/>
<dbReference type="EMBL" id="JACKWZ010000599">
    <property type="protein sequence ID" value="KAF9406396.1"/>
    <property type="molecule type" value="Genomic_DNA"/>
</dbReference>